<organism evidence="1 2">
    <name type="scientific">Beauveria bassiana D1-5</name>
    <dbReference type="NCBI Taxonomy" id="1245745"/>
    <lineage>
        <taxon>Eukaryota</taxon>
        <taxon>Fungi</taxon>
        <taxon>Dikarya</taxon>
        <taxon>Ascomycota</taxon>
        <taxon>Pezizomycotina</taxon>
        <taxon>Sordariomycetes</taxon>
        <taxon>Hypocreomycetidae</taxon>
        <taxon>Hypocreales</taxon>
        <taxon>Cordycipitaceae</taxon>
        <taxon>Beauveria</taxon>
    </lineage>
</organism>
<evidence type="ECO:0000313" key="2">
    <source>
        <dbReference type="Proteomes" id="UP000030106"/>
    </source>
</evidence>
<comment type="caution">
    <text evidence="1">The sequence shown here is derived from an EMBL/GenBank/DDBJ whole genome shotgun (WGS) entry which is preliminary data.</text>
</comment>
<sequence length="146" mass="16483">MLAKSKSLHRNVTAPPAFCFPPPTFLYFAPANQETFHCGAIIDTTPALLKSPWSTVNKTQLEFLPISPNNETHLLRKLGIGYSAPELAATQGHAARLALTYLRAYLAAWYNNNHHHYHHHHHLHITTTNLHDPSPKYEPLTNQPTH</sequence>
<evidence type="ECO:0000313" key="1">
    <source>
        <dbReference type="EMBL" id="KGQ04907.1"/>
    </source>
</evidence>
<gene>
    <name evidence="1" type="ORF">BBAD15_g9843</name>
</gene>
<proteinExistence type="predicted"/>
<dbReference type="HOGENOM" id="CLU_1777104_0_0_1"/>
<dbReference type="Proteomes" id="UP000030106">
    <property type="component" value="Unassembled WGS sequence"/>
</dbReference>
<protein>
    <submittedName>
        <fullName evidence="1">Uncharacterized protein</fullName>
    </submittedName>
</protein>
<name>A0A0A2VEZ5_BEABA</name>
<reference evidence="1 2" key="1">
    <citation type="submission" date="2012-10" db="EMBL/GenBank/DDBJ databases">
        <title>Genome sequencing and analysis of entomopathogenic fungi Beauveria bassiana D1-5.</title>
        <authorList>
            <person name="Li Q."/>
            <person name="Wang L."/>
            <person name="Zhang Z."/>
            <person name="Wang Q."/>
            <person name="Ren J."/>
            <person name="Wang M."/>
            <person name="Xu W."/>
            <person name="Wang J."/>
            <person name="Lu Y."/>
            <person name="Du Q."/>
            <person name="Sun Z."/>
        </authorList>
    </citation>
    <scope>NUCLEOTIDE SEQUENCE [LARGE SCALE GENOMIC DNA]</scope>
    <source>
        <strain evidence="1 2">D1-5</strain>
    </source>
</reference>
<dbReference type="EMBL" id="ANFO01000998">
    <property type="protein sequence ID" value="KGQ04907.1"/>
    <property type="molecule type" value="Genomic_DNA"/>
</dbReference>
<dbReference type="AlphaFoldDB" id="A0A0A2VEZ5"/>
<accession>A0A0A2VEZ5</accession>